<sequence>MPFRCTFSLQVHHPWRRLVYKLTKYCITCKNLRFSRLIYLRREAKASASLGCRYCILILNALEHFCPNSANDDLKLIDFFREGGRYSLRVDGDVLDVRLELELYTPAGHPPAWLGIPQNANPLDVNMSGSPQIPETYEYIRSCLRDCEANHPECKVAGQELPTRLLDVQHEGAQQVILVETASLSVGAKMTYIALSYCWGKGQSLTLTSENLEVMKLGLMVSSLPQTLQDAIAVTRTLGQQYLWVDALCIIQNSPSDWEVESSRMASVYRDAYLTIAAATASDVTEGFLSRNYRETNPWYREPCHEEWINQEACSTILGVREINNFLRRQEDHNRALALPWNLRGWTLQEQLLSRRVLKYHAYELRWVCQNKAACQCRSNWSCSLVAKDPLDSPTYRFESAKLAHTQWRHIVVDYTARELTDARDKLPAISGLAQVFQQVIQSPYIAGMWENQLPLSLLWVASGSQVRCAPELYIAPTFCWASTSSPVQGFVEDRFYFTSEWVSQNVVEDTCSIADGKDPLGRVNNGWIKLCGYIFRAALVDYPERGARYSLSTKYLGENPFDNDTWLEESEATDEHGNLERSVRRFRRLSSITPQEHEPSPPRIPSAAVVYLFLVGSISGRVFFLVLGLSSDKPGMYERLGLLQHREYTQGQWDDWISGLISAADEHKVITIV</sequence>
<dbReference type="EMBL" id="JAUEPP010000005">
    <property type="protein sequence ID" value="KAK3342407.1"/>
    <property type="molecule type" value="Genomic_DNA"/>
</dbReference>
<reference evidence="3" key="1">
    <citation type="journal article" date="2023" name="Mol. Phylogenet. Evol.">
        <title>Genome-scale phylogeny and comparative genomics of the fungal order Sordariales.</title>
        <authorList>
            <person name="Hensen N."/>
            <person name="Bonometti L."/>
            <person name="Westerberg I."/>
            <person name="Brannstrom I.O."/>
            <person name="Guillou S."/>
            <person name="Cros-Aarteil S."/>
            <person name="Calhoun S."/>
            <person name="Haridas S."/>
            <person name="Kuo A."/>
            <person name="Mondo S."/>
            <person name="Pangilinan J."/>
            <person name="Riley R."/>
            <person name="LaButti K."/>
            <person name="Andreopoulos B."/>
            <person name="Lipzen A."/>
            <person name="Chen C."/>
            <person name="Yan M."/>
            <person name="Daum C."/>
            <person name="Ng V."/>
            <person name="Clum A."/>
            <person name="Steindorff A."/>
            <person name="Ohm R.A."/>
            <person name="Martin F."/>
            <person name="Silar P."/>
            <person name="Natvig D.O."/>
            <person name="Lalanne C."/>
            <person name="Gautier V."/>
            <person name="Ament-Velasquez S.L."/>
            <person name="Kruys A."/>
            <person name="Hutchinson M.I."/>
            <person name="Powell A.J."/>
            <person name="Barry K."/>
            <person name="Miller A.N."/>
            <person name="Grigoriev I.V."/>
            <person name="Debuchy R."/>
            <person name="Gladieux P."/>
            <person name="Hiltunen Thoren M."/>
            <person name="Johannesson H."/>
        </authorList>
    </citation>
    <scope>NUCLEOTIDE SEQUENCE</scope>
    <source>
        <strain evidence="3">CBS 560.94</strain>
    </source>
</reference>
<evidence type="ECO:0000313" key="4">
    <source>
        <dbReference type="Proteomes" id="UP001278500"/>
    </source>
</evidence>
<protein>
    <submittedName>
        <fullName evidence="3">Heterokaryon incompatibility protein-domain-containing protein</fullName>
    </submittedName>
</protein>
<keyword evidence="1" id="KW-1133">Transmembrane helix</keyword>
<keyword evidence="1" id="KW-0472">Membrane</keyword>
<evidence type="ECO:0000313" key="3">
    <source>
        <dbReference type="EMBL" id="KAK3342407.1"/>
    </source>
</evidence>
<dbReference type="RefSeq" id="XP_062680200.1">
    <property type="nucleotide sequence ID" value="XM_062826947.1"/>
</dbReference>
<accession>A0AAE0JC24</accession>
<dbReference type="PANTHER" id="PTHR33112:SF16">
    <property type="entry name" value="HETEROKARYON INCOMPATIBILITY DOMAIN-CONTAINING PROTEIN"/>
    <property type="match status" value="1"/>
</dbReference>
<name>A0AAE0JC24_9PEZI</name>
<dbReference type="PANTHER" id="PTHR33112">
    <property type="entry name" value="DOMAIN PROTEIN, PUTATIVE-RELATED"/>
    <property type="match status" value="1"/>
</dbReference>
<proteinExistence type="predicted"/>
<keyword evidence="1" id="KW-0812">Transmembrane</keyword>
<evidence type="ECO:0000259" key="2">
    <source>
        <dbReference type="Pfam" id="PF06985"/>
    </source>
</evidence>
<comment type="caution">
    <text evidence="3">The sequence shown here is derived from an EMBL/GenBank/DDBJ whole genome shotgun (WGS) entry which is preliminary data.</text>
</comment>
<dbReference type="Proteomes" id="UP001278500">
    <property type="component" value="Unassembled WGS sequence"/>
</dbReference>
<organism evidence="3 4">
    <name type="scientific">Neurospora tetraspora</name>
    <dbReference type="NCBI Taxonomy" id="94610"/>
    <lineage>
        <taxon>Eukaryota</taxon>
        <taxon>Fungi</taxon>
        <taxon>Dikarya</taxon>
        <taxon>Ascomycota</taxon>
        <taxon>Pezizomycotina</taxon>
        <taxon>Sordariomycetes</taxon>
        <taxon>Sordariomycetidae</taxon>
        <taxon>Sordariales</taxon>
        <taxon>Sordariaceae</taxon>
        <taxon>Neurospora</taxon>
    </lineage>
</organism>
<keyword evidence="4" id="KW-1185">Reference proteome</keyword>
<dbReference type="AlphaFoldDB" id="A0AAE0JC24"/>
<dbReference type="Pfam" id="PF06985">
    <property type="entry name" value="HET"/>
    <property type="match status" value="1"/>
</dbReference>
<reference evidence="3" key="2">
    <citation type="submission" date="2023-06" db="EMBL/GenBank/DDBJ databases">
        <authorList>
            <consortium name="Lawrence Berkeley National Laboratory"/>
            <person name="Haridas S."/>
            <person name="Hensen N."/>
            <person name="Bonometti L."/>
            <person name="Westerberg I."/>
            <person name="Brannstrom I.O."/>
            <person name="Guillou S."/>
            <person name="Cros-Aarteil S."/>
            <person name="Calhoun S."/>
            <person name="Kuo A."/>
            <person name="Mondo S."/>
            <person name="Pangilinan J."/>
            <person name="Riley R."/>
            <person name="Labutti K."/>
            <person name="Andreopoulos B."/>
            <person name="Lipzen A."/>
            <person name="Chen C."/>
            <person name="Yanf M."/>
            <person name="Daum C."/>
            <person name="Ng V."/>
            <person name="Clum A."/>
            <person name="Steindorff A."/>
            <person name="Ohm R."/>
            <person name="Martin F."/>
            <person name="Silar P."/>
            <person name="Natvig D."/>
            <person name="Lalanne C."/>
            <person name="Gautier V."/>
            <person name="Ament-Velasquez S.L."/>
            <person name="Kruys A."/>
            <person name="Hutchinson M.I."/>
            <person name="Powell A.J."/>
            <person name="Barry K."/>
            <person name="Miller A.N."/>
            <person name="Grigoriev I.V."/>
            <person name="Debuchy R."/>
            <person name="Gladieux P."/>
            <person name="Thoren M.H."/>
            <person name="Johannesson H."/>
        </authorList>
    </citation>
    <scope>NUCLEOTIDE SEQUENCE</scope>
    <source>
        <strain evidence="3">CBS 560.94</strain>
    </source>
</reference>
<evidence type="ECO:0000256" key="1">
    <source>
        <dbReference type="SAM" id="Phobius"/>
    </source>
</evidence>
<gene>
    <name evidence="3" type="ORF">B0H65DRAFT_468159</name>
</gene>
<feature type="domain" description="Heterokaryon incompatibility" evidence="2">
    <location>
        <begin position="192"/>
        <end position="350"/>
    </location>
</feature>
<dbReference type="InterPro" id="IPR010730">
    <property type="entry name" value="HET"/>
</dbReference>
<feature type="transmembrane region" description="Helical" evidence="1">
    <location>
        <begin position="609"/>
        <end position="630"/>
    </location>
</feature>
<dbReference type="GeneID" id="87864101"/>